<evidence type="ECO:0000313" key="5">
    <source>
        <dbReference type="EMBL" id="CAF4385256.1"/>
    </source>
</evidence>
<comment type="catalytic activity">
    <reaction evidence="2">
        <text>a 1,2-diacyl-sn-glycero-3-phospho-(1D-myo-inositol-4,5-bisphosphate) + H2O = 1D-myo-inositol 1,4,5-trisphosphate + a 1,2-diacyl-sn-glycerol + H(+)</text>
        <dbReference type="Rhea" id="RHEA:33179"/>
        <dbReference type="ChEBI" id="CHEBI:15377"/>
        <dbReference type="ChEBI" id="CHEBI:15378"/>
        <dbReference type="ChEBI" id="CHEBI:17815"/>
        <dbReference type="ChEBI" id="CHEBI:58456"/>
        <dbReference type="ChEBI" id="CHEBI:203600"/>
        <dbReference type="EC" id="3.1.4.11"/>
    </reaction>
    <physiologicalReaction direction="left-to-right" evidence="2">
        <dbReference type="Rhea" id="RHEA:33180"/>
    </physiologicalReaction>
</comment>
<dbReference type="PANTHER" id="PTHR10336:SF209">
    <property type="entry name" value="PHOSPHOINOSITIDE PHOSPHOLIPASE C"/>
    <property type="match status" value="1"/>
</dbReference>
<feature type="domain" description="EF-hand" evidence="4">
    <location>
        <begin position="83"/>
        <end position="118"/>
    </location>
</feature>
<dbReference type="EMBL" id="CAJOAY010025696">
    <property type="protein sequence ID" value="CAF4385256.1"/>
    <property type="molecule type" value="Genomic_DNA"/>
</dbReference>
<dbReference type="PANTHER" id="PTHR10336">
    <property type="entry name" value="PHOSPHOINOSITIDE-SPECIFIC PHOSPHOLIPASE C FAMILY PROTEIN"/>
    <property type="match status" value="1"/>
</dbReference>
<dbReference type="InterPro" id="IPR011993">
    <property type="entry name" value="PH-like_dom_sf"/>
</dbReference>
<dbReference type="SUPFAM" id="SSF47473">
    <property type="entry name" value="EF-hand"/>
    <property type="match status" value="1"/>
</dbReference>
<keyword evidence="1" id="KW-0106">Calcium</keyword>
<organism evidence="5 6">
    <name type="scientific">Adineta steineri</name>
    <dbReference type="NCBI Taxonomy" id="433720"/>
    <lineage>
        <taxon>Eukaryota</taxon>
        <taxon>Metazoa</taxon>
        <taxon>Spiralia</taxon>
        <taxon>Gnathifera</taxon>
        <taxon>Rotifera</taxon>
        <taxon>Eurotatoria</taxon>
        <taxon>Bdelloidea</taxon>
        <taxon>Adinetida</taxon>
        <taxon>Adinetidae</taxon>
        <taxon>Adineta</taxon>
    </lineage>
</organism>
<dbReference type="Proteomes" id="UP000663881">
    <property type="component" value="Unassembled WGS sequence"/>
</dbReference>
<evidence type="ECO:0000256" key="1">
    <source>
        <dbReference type="ARBA" id="ARBA00022837"/>
    </source>
</evidence>
<evidence type="ECO:0000259" key="4">
    <source>
        <dbReference type="PROSITE" id="PS50222"/>
    </source>
</evidence>
<dbReference type="InterPro" id="IPR011992">
    <property type="entry name" value="EF-hand-dom_pair"/>
</dbReference>
<dbReference type="PROSITE" id="PS50222">
    <property type="entry name" value="EF_HAND_2"/>
    <property type="match status" value="1"/>
</dbReference>
<dbReference type="PROSITE" id="PS00018">
    <property type="entry name" value="EF_HAND_1"/>
    <property type="match status" value="1"/>
</dbReference>
<proteinExistence type="predicted"/>
<dbReference type="AlphaFoldDB" id="A0A820N3M4"/>
<gene>
    <name evidence="5" type="ORF">OKA104_LOCUS50580</name>
</gene>
<evidence type="ECO:0000259" key="3">
    <source>
        <dbReference type="PROSITE" id="PS50003"/>
    </source>
</evidence>
<dbReference type="InterPro" id="IPR001849">
    <property type="entry name" value="PH_domain"/>
</dbReference>
<feature type="domain" description="PH" evidence="3">
    <location>
        <begin position="1"/>
        <end position="38"/>
    </location>
</feature>
<feature type="non-terminal residue" evidence="5">
    <location>
        <position position="1"/>
    </location>
</feature>
<dbReference type="PROSITE" id="PS50003">
    <property type="entry name" value="PH_DOMAIN"/>
    <property type="match status" value="1"/>
</dbReference>
<protein>
    <recommendedName>
        <fullName evidence="7">Calmodulin</fullName>
    </recommendedName>
</protein>
<dbReference type="GO" id="GO:0004435">
    <property type="term" value="F:phosphatidylinositol-4,5-bisphosphate phospholipase C activity"/>
    <property type="evidence" value="ECO:0007669"/>
    <property type="project" value="UniProtKB-EC"/>
</dbReference>
<dbReference type="Gene3D" id="1.10.238.10">
    <property type="entry name" value="EF-hand"/>
    <property type="match status" value="1"/>
</dbReference>
<dbReference type="InterPro" id="IPR001192">
    <property type="entry name" value="PI-PLC_fam"/>
</dbReference>
<reference evidence="5" key="1">
    <citation type="submission" date="2021-02" db="EMBL/GenBank/DDBJ databases">
        <authorList>
            <person name="Nowell W R."/>
        </authorList>
    </citation>
    <scope>NUCLEOTIDE SEQUENCE</scope>
</reference>
<sequence length="120" mass="14301">ENRALSIMYNNHRNELHLMANNTQTRDLWAEGIKYLIDRHAQKHQGHLIREENYFRSADTDKSNSLSKRECRRLLSNTLNVEMPDNIFEQLFQKADVSREGLLTQEEFVSFFQLFTQRKA</sequence>
<feature type="non-terminal residue" evidence="5">
    <location>
        <position position="120"/>
    </location>
</feature>
<accession>A0A820N3M4</accession>
<dbReference type="Pfam" id="PF13499">
    <property type="entry name" value="EF-hand_7"/>
    <property type="match status" value="1"/>
</dbReference>
<dbReference type="InterPro" id="IPR018247">
    <property type="entry name" value="EF_Hand_1_Ca_BS"/>
</dbReference>
<dbReference type="SUPFAM" id="SSF50729">
    <property type="entry name" value="PH domain-like"/>
    <property type="match status" value="1"/>
</dbReference>
<dbReference type="GO" id="GO:0035556">
    <property type="term" value="P:intracellular signal transduction"/>
    <property type="evidence" value="ECO:0007669"/>
    <property type="project" value="InterPro"/>
</dbReference>
<evidence type="ECO:0000313" key="6">
    <source>
        <dbReference type="Proteomes" id="UP000663881"/>
    </source>
</evidence>
<dbReference type="InterPro" id="IPR002048">
    <property type="entry name" value="EF_hand_dom"/>
</dbReference>
<dbReference type="GO" id="GO:0005509">
    <property type="term" value="F:calcium ion binding"/>
    <property type="evidence" value="ECO:0007669"/>
    <property type="project" value="InterPro"/>
</dbReference>
<name>A0A820N3M4_9BILA</name>
<evidence type="ECO:0008006" key="7">
    <source>
        <dbReference type="Google" id="ProtNLM"/>
    </source>
</evidence>
<comment type="caution">
    <text evidence="5">The sequence shown here is derived from an EMBL/GenBank/DDBJ whole genome shotgun (WGS) entry which is preliminary data.</text>
</comment>
<evidence type="ECO:0000256" key="2">
    <source>
        <dbReference type="ARBA" id="ARBA00023674"/>
    </source>
</evidence>
<dbReference type="Gene3D" id="2.30.29.30">
    <property type="entry name" value="Pleckstrin-homology domain (PH domain)/Phosphotyrosine-binding domain (PTB)"/>
    <property type="match status" value="1"/>
</dbReference>